<dbReference type="RefSeq" id="WP_307010763.1">
    <property type="nucleotide sequence ID" value="NZ_JAUSQP010000001.1"/>
</dbReference>
<gene>
    <name evidence="2" type="ORF">J2771_001399</name>
</gene>
<name>A0ABD5AKU5_ACICA</name>
<feature type="domain" description="Transcriptional regulator TetR C-terminal Proteobacteria type" evidence="1">
    <location>
        <begin position="2"/>
        <end position="53"/>
    </location>
</feature>
<comment type="caution">
    <text evidence="2">The sequence shown here is derived from an EMBL/GenBank/DDBJ whole genome shotgun (WGS) entry which is preliminary data.</text>
</comment>
<dbReference type="Gene3D" id="1.10.357.10">
    <property type="entry name" value="Tetracycline Repressor, domain 2"/>
    <property type="match status" value="1"/>
</dbReference>
<reference evidence="2 3" key="1">
    <citation type="submission" date="2023-07" db="EMBL/GenBank/DDBJ databases">
        <title>Sorghum-associated microbial communities from plants grown in Nebraska, USA.</title>
        <authorList>
            <person name="Schachtman D."/>
        </authorList>
    </citation>
    <scope>NUCLEOTIDE SEQUENCE [LARGE SCALE GENOMIC DNA]</scope>
    <source>
        <strain evidence="2 3">CC146</strain>
    </source>
</reference>
<dbReference type="Proteomes" id="UP001240164">
    <property type="component" value="Unassembled WGS sequence"/>
</dbReference>
<dbReference type="EMBL" id="JAUSQP010000001">
    <property type="protein sequence ID" value="MDP9803145.1"/>
    <property type="molecule type" value="Genomic_DNA"/>
</dbReference>
<organism evidence="2 3">
    <name type="scientific">Acinetobacter calcoaceticus</name>
    <dbReference type="NCBI Taxonomy" id="471"/>
    <lineage>
        <taxon>Bacteria</taxon>
        <taxon>Pseudomonadati</taxon>
        <taxon>Pseudomonadota</taxon>
        <taxon>Gammaproteobacteria</taxon>
        <taxon>Moraxellales</taxon>
        <taxon>Moraxellaceae</taxon>
        <taxon>Acinetobacter</taxon>
        <taxon>Acinetobacter calcoaceticus/baumannii complex</taxon>
    </lineage>
</organism>
<accession>A0ABD5AKU5</accession>
<dbReference type="Pfam" id="PF14246">
    <property type="entry name" value="TetR_C_7"/>
    <property type="match status" value="1"/>
</dbReference>
<dbReference type="InterPro" id="IPR039536">
    <property type="entry name" value="TetR_C_Proteobacteria"/>
</dbReference>
<evidence type="ECO:0000259" key="1">
    <source>
        <dbReference type="Pfam" id="PF14246"/>
    </source>
</evidence>
<sequence length="54" mass="5830">MLIALLIQAIAKGELKPCEPQVAADNLTALWLGFTNLEVKLGVRPALSAQEIEK</sequence>
<protein>
    <recommendedName>
        <fullName evidence="1">Transcriptional regulator TetR C-terminal Proteobacteria type domain-containing protein</fullName>
    </recommendedName>
</protein>
<proteinExistence type="predicted"/>
<dbReference type="AlphaFoldDB" id="A0ABD5AKU5"/>
<evidence type="ECO:0000313" key="3">
    <source>
        <dbReference type="Proteomes" id="UP001240164"/>
    </source>
</evidence>
<evidence type="ECO:0000313" key="2">
    <source>
        <dbReference type="EMBL" id="MDP9803145.1"/>
    </source>
</evidence>